<accession>A0A2G5BI29</accession>
<evidence type="ECO:0000313" key="8">
    <source>
        <dbReference type="EMBL" id="PIA18632.1"/>
    </source>
</evidence>
<dbReference type="Gene3D" id="2.70.40.10">
    <property type="match status" value="1"/>
</dbReference>
<comment type="subunit">
    <text evidence="3 6">Homotrimer.</text>
</comment>
<dbReference type="GO" id="GO:0004170">
    <property type="term" value="F:dUTP diphosphatase activity"/>
    <property type="evidence" value="ECO:0007669"/>
    <property type="project" value="UniProtKB-UniRule"/>
</dbReference>
<comment type="cofactor">
    <cofactor evidence="6">
        <name>Mg(2+)</name>
        <dbReference type="ChEBI" id="CHEBI:18420"/>
    </cofactor>
</comment>
<comment type="catalytic activity">
    <reaction evidence="6">
        <text>dUTP + H2O = dUMP + diphosphate + H(+)</text>
        <dbReference type="Rhea" id="RHEA:10248"/>
        <dbReference type="ChEBI" id="CHEBI:15377"/>
        <dbReference type="ChEBI" id="CHEBI:15378"/>
        <dbReference type="ChEBI" id="CHEBI:33019"/>
        <dbReference type="ChEBI" id="CHEBI:61555"/>
        <dbReference type="ChEBI" id="CHEBI:246422"/>
        <dbReference type="EC" id="3.6.1.23"/>
    </reaction>
</comment>
<dbReference type="GO" id="GO:0046081">
    <property type="term" value="P:dUTP catabolic process"/>
    <property type="evidence" value="ECO:0007669"/>
    <property type="project" value="UniProtKB-UniRule"/>
</dbReference>
<reference evidence="8 9" key="1">
    <citation type="journal article" date="2015" name="Genome Biol. Evol.">
        <title>Phylogenomic analyses indicate that early fungi evolved digesting cell walls of algal ancestors of land plants.</title>
        <authorList>
            <person name="Chang Y."/>
            <person name="Wang S."/>
            <person name="Sekimoto S."/>
            <person name="Aerts A.L."/>
            <person name="Choi C."/>
            <person name="Clum A."/>
            <person name="LaButti K.M."/>
            <person name="Lindquist E.A."/>
            <person name="Yee Ngan C."/>
            <person name="Ohm R.A."/>
            <person name="Salamov A.A."/>
            <person name="Grigoriev I.V."/>
            <person name="Spatafora J.W."/>
            <person name="Berbee M.L."/>
        </authorList>
    </citation>
    <scope>NUCLEOTIDE SEQUENCE [LARGE SCALE GENOMIC DNA]</scope>
    <source>
        <strain evidence="8 9">NRRL 1564</strain>
    </source>
</reference>
<feature type="domain" description="dUTPase-like" evidence="7">
    <location>
        <begin position="21"/>
        <end position="153"/>
    </location>
</feature>
<evidence type="ECO:0000259" key="7">
    <source>
        <dbReference type="Pfam" id="PF00692"/>
    </source>
</evidence>
<comment type="similarity">
    <text evidence="2 6">Belongs to the dUTPase family.</text>
</comment>
<dbReference type="GO" id="GO:0000287">
    <property type="term" value="F:magnesium ion binding"/>
    <property type="evidence" value="ECO:0007669"/>
    <property type="project" value="UniProtKB-UniRule"/>
</dbReference>
<dbReference type="UniPathway" id="UPA00610">
    <property type="reaction ID" value="UER00666"/>
</dbReference>
<dbReference type="STRING" id="763665.A0A2G5BI29"/>
<dbReference type="CDD" id="cd07557">
    <property type="entry name" value="trimeric_dUTPase"/>
    <property type="match status" value="1"/>
</dbReference>
<dbReference type="SUPFAM" id="SSF51283">
    <property type="entry name" value="dUTPase-like"/>
    <property type="match status" value="1"/>
</dbReference>
<protein>
    <recommendedName>
        <fullName evidence="6">Deoxyuridine 5'-triphosphate nucleotidohydrolase</fullName>
        <shortName evidence="6">dUTPase</shortName>
        <ecNumber evidence="6">3.6.1.23</ecNumber>
    </recommendedName>
    <alternativeName>
        <fullName evidence="6">dUTP pyrophosphatase</fullName>
    </alternativeName>
</protein>
<dbReference type="NCBIfam" id="TIGR00576">
    <property type="entry name" value="dut"/>
    <property type="match status" value="1"/>
</dbReference>
<evidence type="ECO:0000256" key="3">
    <source>
        <dbReference type="ARBA" id="ARBA00011233"/>
    </source>
</evidence>
<dbReference type="AlphaFoldDB" id="A0A2G5BI29"/>
<evidence type="ECO:0000256" key="1">
    <source>
        <dbReference type="ARBA" id="ARBA00005142"/>
    </source>
</evidence>
<dbReference type="InterPro" id="IPR033704">
    <property type="entry name" value="dUTPase_trimeric"/>
</dbReference>
<keyword evidence="5 6" id="KW-0546">Nucleotide metabolism</keyword>
<sequence>MPALNYAQPPFLRVFRTSTAARLPTRGSQLAAGYDIYASEAAEIPGRSRGVVSTGLKIKIPLDTYARVAPRSGLAVKHGIDTAAGVIDPDYDGEVLVALFNHNDKPFQVKEGDRIAQLILERIYTPDVAELSEEEYEKIEKTERGSNGFGSTGGF</sequence>
<dbReference type="NCBIfam" id="NF001862">
    <property type="entry name" value="PRK00601.1"/>
    <property type="match status" value="1"/>
</dbReference>
<dbReference type="EMBL" id="KZ303489">
    <property type="protein sequence ID" value="PIA18632.1"/>
    <property type="molecule type" value="Genomic_DNA"/>
</dbReference>
<dbReference type="EC" id="3.6.1.23" evidence="6"/>
<keyword evidence="6" id="KW-0479">Metal-binding</keyword>
<evidence type="ECO:0000256" key="5">
    <source>
        <dbReference type="ARBA" id="ARBA00023080"/>
    </source>
</evidence>
<organism evidence="8 9">
    <name type="scientific">Coemansia reversa (strain ATCC 12441 / NRRL 1564)</name>
    <dbReference type="NCBI Taxonomy" id="763665"/>
    <lineage>
        <taxon>Eukaryota</taxon>
        <taxon>Fungi</taxon>
        <taxon>Fungi incertae sedis</taxon>
        <taxon>Zoopagomycota</taxon>
        <taxon>Kickxellomycotina</taxon>
        <taxon>Kickxellomycetes</taxon>
        <taxon>Kickxellales</taxon>
        <taxon>Kickxellaceae</taxon>
        <taxon>Coemansia</taxon>
    </lineage>
</organism>
<dbReference type="OrthoDB" id="419889at2759"/>
<dbReference type="PANTHER" id="PTHR11241">
    <property type="entry name" value="DEOXYURIDINE 5'-TRIPHOSPHATE NUCLEOTIDOHYDROLASE"/>
    <property type="match status" value="1"/>
</dbReference>
<dbReference type="InterPro" id="IPR008181">
    <property type="entry name" value="dUTPase"/>
</dbReference>
<dbReference type="InterPro" id="IPR029054">
    <property type="entry name" value="dUTPase-like"/>
</dbReference>
<dbReference type="GO" id="GO:0006226">
    <property type="term" value="P:dUMP biosynthetic process"/>
    <property type="evidence" value="ECO:0007669"/>
    <property type="project" value="UniProtKB-UniRule"/>
</dbReference>
<evidence type="ECO:0000256" key="4">
    <source>
        <dbReference type="ARBA" id="ARBA00022801"/>
    </source>
</evidence>
<proteinExistence type="inferred from homology"/>
<keyword evidence="6" id="KW-0460">Magnesium</keyword>
<evidence type="ECO:0000256" key="2">
    <source>
        <dbReference type="ARBA" id="ARBA00006581"/>
    </source>
</evidence>
<dbReference type="InterPro" id="IPR036157">
    <property type="entry name" value="dUTPase-like_sf"/>
</dbReference>
<gene>
    <name evidence="8" type="ORF">COEREDRAFT_79656</name>
</gene>
<comment type="pathway">
    <text evidence="1 6">Pyrimidine metabolism; dUMP biosynthesis; dUMP from dCTP (dUTP route): step 2/2.</text>
</comment>
<evidence type="ECO:0000313" key="9">
    <source>
        <dbReference type="Proteomes" id="UP000242474"/>
    </source>
</evidence>
<keyword evidence="4 6" id="KW-0378">Hydrolase</keyword>
<keyword evidence="9" id="KW-1185">Reference proteome</keyword>
<name>A0A2G5BI29_COERN</name>
<dbReference type="Proteomes" id="UP000242474">
    <property type="component" value="Unassembled WGS sequence"/>
</dbReference>
<dbReference type="Pfam" id="PF00692">
    <property type="entry name" value="dUTPase"/>
    <property type="match status" value="1"/>
</dbReference>
<dbReference type="PANTHER" id="PTHR11241:SF0">
    <property type="entry name" value="DEOXYURIDINE 5'-TRIPHOSPHATE NUCLEOTIDOHYDROLASE"/>
    <property type="match status" value="1"/>
</dbReference>
<evidence type="ECO:0000256" key="6">
    <source>
        <dbReference type="RuleBase" id="RU367024"/>
    </source>
</evidence>
<comment type="function">
    <text evidence="6">Involved in nucleotide metabolism via production of dUMP, the immediate precursor of thymidine nucleotides, and decreases the intracellular concentration of dUTP so that uracil cannot be incorporated into DNA.</text>
</comment>